<evidence type="ECO:0000256" key="3">
    <source>
        <dbReference type="ARBA" id="ARBA00022989"/>
    </source>
</evidence>
<protein>
    <submittedName>
        <fullName evidence="7">LALA0S04e07668g1_1</fullName>
    </submittedName>
</protein>
<feature type="transmembrane region" description="Helical" evidence="6">
    <location>
        <begin position="473"/>
        <end position="493"/>
    </location>
</feature>
<proteinExistence type="predicted"/>
<feature type="transmembrane region" description="Helical" evidence="6">
    <location>
        <begin position="434"/>
        <end position="453"/>
    </location>
</feature>
<evidence type="ECO:0000256" key="2">
    <source>
        <dbReference type="ARBA" id="ARBA00022692"/>
    </source>
</evidence>
<feature type="transmembrane region" description="Helical" evidence="6">
    <location>
        <begin position="72"/>
        <end position="93"/>
    </location>
</feature>
<dbReference type="STRING" id="1245769.A0A0C7MQE4"/>
<feature type="region of interest" description="Disordered" evidence="5">
    <location>
        <begin position="281"/>
        <end position="300"/>
    </location>
</feature>
<reference evidence="7 8" key="1">
    <citation type="submission" date="2014-12" db="EMBL/GenBank/DDBJ databases">
        <authorList>
            <person name="Neuveglise Cecile"/>
        </authorList>
    </citation>
    <scope>NUCLEOTIDE SEQUENCE [LARGE SCALE GENOMIC DNA]</scope>
    <source>
        <strain evidence="7 8">CBS 12615</strain>
    </source>
</reference>
<dbReference type="EMBL" id="LN736363">
    <property type="protein sequence ID" value="CEP62095.1"/>
    <property type="molecule type" value="Genomic_DNA"/>
</dbReference>
<feature type="transmembrane region" description="Helical" evidence="6">
    <location>
        <begin position="513"/>
        <end position="534"/>
    </location>
</feature>
<feature type="transmembrane region" description="Helical" evidence="6">
    <location>
        <begin position="143"/>
        <end position="162"/>
    </location>
</feature>
<dbReference type="Proteomes" id="UP000054304">
    <property type="component" value="Unassembled WGS sequence"/>
</dbReference>
<keyword evidence="8" id="KW-1185">Reference proteome</keyword>
<evidence type="ECO:0000313" key="7">
    <source>
        <dbReference type="EMBL" id="CEP62095.1"/>
    </source>
</evidence>
<evidence type="ECO:0000256" key="4">
    <source>
        <dbReference type="ARBA" id="ARBA00023136"/>
    </source>
</evidence>
<evidence type="ECO:0000313" key="8">
    <source>
        <dbReference type="Proteomes" id="UP000054304"/>
    </source>
</evidence>
<evidence type="ECO:0000256" key="5">
    <source>
        <dbReference type="SAM" id="MobiDB-lite"/>
    </source>
</evidence>
<evidence type="ECO:0000256" key="1">
    <source>
        <dbReference type="ARBA" id="ARBA00004141"/>
    </source>
</evidence>
<dbReference type="GO" id="GO:0055085">
    <property type="term" value="P:transmembrane transport"/>
    <property type="evidence" value="ECO:0007669"/>
    <property type="project" value="InterPro"/>
</dbReference>
<sequence length="540" mass="60132">MSITLGQVIWSSVKPIIKIYLIIGSGYGLTKLNILSVEGVKCISSIVLTLLLPCLSFNKIVTNIEDQDIKQVGIVCLSSVLIFGTGIFFAFVVRTILPVPKKWRTGILAAGMFPNISDLPVAYLQTMDQGLIFSQEEGNKGVAIVFIFLAMFLIVLFNLGGFRLIENDFQYLDEESAVGDTKDEESRCSTPDEQPVILGETSYSGGGAHKNSSSPNLLTPDESQSQSIDSNYPQPLHSDFDSQTTQRRRRSIVSSVRTTELHELPSHTASELVREYSNVDQMGRRRSASHHSQSGFTRRSSMLERVQSSHLMRMVTTDVNVNAQDFKDSGKSLPKWLYKLSPTRYIVFFLKNCLRPCSIAVILALVVAFVPWLKALFVTTSHTPKLKQAPDAQPALSFLMDFTSYVGAASVPFGLLLLGATLGRLKIGKLHPGFWKSSLVLVLLRLCIMPIFGVLWCDRLVKAGWVNWDDDGMLLFVIAISWALPSMTTQVYFTAAYTPAEAVDTVQMDCMSFYLLIQYPLMIITLPFLVTYFLKVQLKV</sequence>
<organism evidence="7 8">
    <name type="scientific">Lachancea lanzarotensis</name>
    <dbReference type="NCBI Taxonomy" id="1245769"/>
    <lineage>
        <taxon>Eukaryota</taxon>
        <taxon>Fungi</taxon>
        <taxon>Dikarya</taxon>
        <taxon>Ascomycota</taxon>
        <taxon>Saccharomycotina</taxon>
        <taxon>Saccharomycetes</taxon>
        <taxon>Saccharomycetales</taxon>
        <taxon>Saccharomycetaceae</taxon>
        <taxon>Lachancea</taxon>
    </lineage>
</organism>
<dbReference type="PANTHER" id="PTHR31274:SF3">
    <property type="entry name" value="PROTEIN ECM3"/>
    <property type="match status" value="1"/>
</dbReference>
<feature type="transmembrane region" description="Helical" evidence="6">
    <location>
        <begin position="12"/>
        <end position="30"/>
    </location>
</feature>
<evidence type="ECO:0000256" key="6">
    <source>
        <dbReference type="SAM" id="Phobius"/>
    </source>
</evidence>
<dbReference type="AlphaFoldDB" id="A0A0C7MQE4"/>
<feature type="transmembrane region" description="Helical" evidence="6">
    <location>
        <begin position="353"/>
        <end position="373"/>
    </location>
</feature>
<feature type="region of interest" description="Disordered" evidence="5">
    <location>
        <begin position="180"/>
        <end position="273"/>
    </location>
</feature>
<dbReference type="InterPro" id="IPR004776">
    <property type="entry name" value="Mem_transp_PIN-like"/>
</dbReference>
<dbReference type="Pfam" id="PF03547">
    <property type="entry name" value="Mem_trans"/>
    <property type="match status" value="1"/>
</dbReference>
<feature type="compositionally biased region" description="Polar residues" evidence="5">
    <location>
        <begin position="210"/>
        <end position="233"/>
    </location>
</feature>
<keyword evidence="4 6" id="KW-0472">Membrane</keyword>
<comment type="subcellular location">
    <subcellularLocation>
        <location evidence="1">Membrane</location>
        <topology evidence="1">Multi-pass membrane protein</topology>
    </subcellularLocation>
</comment>
<accession>A0A0C7MQE4</accession>
<feature type="transmembrane region" description="Helical" evidence="6">
    <location>
        <begin position="42"/>
        <end position="60"/>
    </location>
</feature>
<dbReference type="GO" id="GO:0016020">
    <property type="term" value="C:membrane"/>
    <property type="evidence" value="ECO:0007669"/>
    <property type="project" value="UniProtKB-SubCell"/>
</dbReference>
<keyword evidence="3 6" id="KW-1133">Transmembrane helix</keyword>
<gene>
    <name evidence="7" type="ORF">LALA0_S04e07668g</name>
</gene>
<dbReference type="RefSeq" id="XP_022628325.1">
    <property type="nucleotide sequence ID" value="XM_022772907.1"/>
</dbReference>
<dbReference type="HOGENOM" id="CLU_021924_0_1_1"/>
<feature type="compositionally biased region" description="Polar residues" evidence="5">
    <location>
        <begin position="290"/>
        <end position="300"/>
    </location>
</feature>
<dbReference type="InterPro" id="IPR040254">
    <property type="entry name" value="Ecm3-like"/>
</dbReference>
<feature type="transmembrane region" description="Helical" evidence="6">
    <location>
        <begin position="402"/>
        <end position="422"/>
    </location>
</feature>
<dbReference type="PANTHER" id="PTHR31274">
    <property type="entry name" value="PROTEIN ECM3"/>
    <property type="match status" value="1"/>
</dbReference>
<name>A0A0C7MQE4_9SACH</name>
<dbReference type="GeneID" id="34685545"/>
<keyword evidence="2 6" id="KW-0812">Transmembrane</keyword>
<dbReference type="OrthoDB" id="435607at2759"/>
<feature type="transmembrane region" description="Helical" evidence="6">
    <location>
        <begin position="105"/>
        <end position="123"/>
    </location>
</feature>